<dbReference type="Proteomes" id="UP000050741">
    <property type="component" value="Unassembled WGS sequence"/>
</dbReference>
<feature type="compositionally biased region" description="Basic and acidic residues" evidence="16">
    <location>
        <begin position="1294"/>
        <end position="1306"/>
    </location>
</feature>
<dbReference type="InterPro" id="IPR027417">
    <property type="entry name" value="P-loop_NTPase"/>
</dbReference>
<evidence type="ECO:0000256" key="15">
    <source>
        <dbReference type="SAM" id="Coils"/>
    </source>
</evidence>
<dbReference type="Pfam" id="PF02736">
    <property type="entry name" value="Myosin_N"/>
    <property type="match status" value="1"/>
</dbReference>
<feature type="compositionally biased region" description="Acidic residues" evidence="16">
    <location>
        <begin position="2270"/>
        <end position="2281"/>
    </location>
</feature>
<dbReference type="GO" id="GO:0005863">
    <property type="term" value="C:striated muscle myosin thick filament"/>
    <property type="evidence" value="ECO:0007669"/>
    <property type="project" value="UniProtKB-ARBA"/>
</dbReference>
<dbReference type="GO" id="GO:0007155">
    <property type="term" value="P:cell adhesion"/>
    <property type="evidence" value="ECO:0007669"/>
    <property type="project" value="InterPro"/>
</dbReference>
<dbReference type="FunFam" id="1.20.58.530:FF:000001">
    <property type="entry name" value="Myosin heavy chain"/>
    <property type="match status" value="1"/>
</dbReference>
<dbReference type="SUPFAM" id="SSF90257">
    <property type="entry name" value="Myosin rod fragments"/>
    <property type="match status" value="5"/>
</dbReference>
<dbReference type="FunFam" id="1.10.10.820:FF:000001">
    <property type="entry name" value="Myosin heavy chain"/>
    <property type="match status" value="1"/>
</dbReference>
<dbReference type="FunFam" id="1.20.5.370:FF:000009">
    <property type="entry name" value="Myosin heavy chain, isoform G"/>
    <property type="match status" value="1"/>
</dbReference>
<comment type="similarity">
    <text evidence="2 14">Belongs to the TRAFAC class myosin-kinesin ATPase superfamily. Myosin family.</text>
</comment>
<evidence type="ECO:0000256" key="14">
    <source>
        <dbReference type="PROSITE-ProRule" id="PRU00782"/>
    </source>
</evidence>
<dbReference type="PANTHER" id="PTHR13140:SF857">
    <property type="entry name" value="MYOSIN-11"/>
    <property type="match status" value="1"/>
</dbReference>
<dbReference type="Gene3D" id="1.20.5.340">
    <property type="match status" value="4"/>
</dbReference>
<dbReference type="CDD" id="cd01377">
    <property type="entry name" value="MYSc_class_II"/>
    <property type="match status" value="1"/>
</dbReference>
<keyword evidence="13 14" id="KW-0009">Actin-binding</keyword>
<dbReference type="PANTHER" id="PTHR13140">
    <property type="entry name" value="MYOSIN"/>
    <property type="match status" value="1"/>
</dbReference>
<feature type="region of interest" description="Actin-binding" evidence="14">
    <location>
        <begin position="670"/>
        <end position="692"/>
    </location>
</feature>
<keyword evidence="9 15" id="KW-0175">Coiled coil</keyword>
<evidence type="ECO:0000256" key="11">
    <source>
        <dbReference type="ARBA" id="ARBA00023175"/>
    </source>
</evidence>
<dbReference type="Gene3D" id="1.20.58.530">
    <property type="match status" value="1"/>
</dbReference>
<dbReference type="GO" id="GO:0007015">
    <property type="term" value="P:actin filament organization"/>
    <property type="evidence" value="ECO:0007669"/>
    <property type="project" value="TreeGrafter"/>
</dbReference>
<evidence type="ECO:0000256" key="6">
    <source>
        <dbReference type="ARBA" id="ARBA00022490"/>
    </source>
</evidence>
<keyword evidence="5" id="KW-0488">Methylation</keyword>
<dbReference type="GO" id="GO:0008307">
    <property type="term" value="F:structural constituent of muscle"/>
    <property type="evidence" value="ECO:0007669"/>
    <property type="project" value="UniProtKB-ARBA"/>
</dbReference>
<feature type="compositionally biased region" description="Basic and acidic residues" evidence="16">
    <location>
        <begin position="920"/>
        <end position="931"/>
    </location>
</feature>
<dbReference type="InterPro" id="IPR004009">
    <property type="entry name" value="SH3_Myosin"/>
</dbReference>
<dbReference type="Gene3D" id="1.20.120.230">
    <property type="entry name" value="Alpha-catenin/vinculin-like"/>
    <property type="match status" value="3"/>
</dbReference>
<keyword evidence="6" id="KW-0963">Cytoplasm</keyword>
<dbReference type="GO" id="GO:0040011">
    <property type="term" value="P:locomotion"/>
    <property type="evidence" value="ECO:0007669"/>
    <property type="project" value="UniProtKB-ARBA"/>
</dbReference>
<feature type="compositionally biased region" description="Basic and acidic residues" evidence="16">
    <location>
        <begin position="1315"/>
        <end position="1328"/>
    </location>
</feature>
<feature type="domain" description="Myosin motor" evidence="17">
    <location>
        <begin position="88"/>
        <end position="794"/>
    </location>
</feature>
<evidence type="ECO:0000256" key="3">
    <source>
        <dbReference type="ARBA" id="ARBA00008376"/>
    </source>
</evidence>
<evidence type="ECO:0000256" key="9">
    <source>
        <dbReference type="ARBA" id="ARBA00023054"/>
    </source>
</evidence>
<feature type="coiled-coil region" evidence="15">
    <location>
        <begin position="1432"/>
        <end position="1884"/>
    </location>
</feature>
<dbReference type="InterPro" id="IPR036723">
    <property type="entry name" value="Alpha-catenin/vinculin-like_sf"/>
</dbReference>
<proteinExistence type="inferred from homology"/>
<comment type="subcellular location">
    <subcellularLocation>
        <location evidence="1">Cytoplasm</location>
        <location evidence="1">Myofibril</location>
    </subcellularLocation>
</comment>
<keyword evidence="11 14" id="KW-0505">Motor protein</keyword>
<feature type="region of interest" description="Disordered" evidence="16">
    <location>
        <begin position="880"/>
        <end position="931"/>
    </location>
</feature>
<evidence type="ECO:0000256" key="8">
    <source>
        <dbReference type="ARBA" id="ARBA00022840"/>
    </source>
</evidence>
<keyword evidence="12" id="KW-0514">Muscle protein</keyword>
<name>A0A183BIH1_GLOPA</name>
<feature type="region of interest" description="Disordered" evidence="16">
    <location>
        <begin position="2268"/>
        <end position="2300"/>
    </location>
</feature>
<evidence type="ECO:0000313" key="20">
    <source>
        <dbReference type="WBParaSite" id="GPLIN_000040000"/>
    </source>
</evidence>
<reference evidence="19" key="1">
    <citation type="submission" date="2013-12" db="EMBL/GenBank/DDBJ databases">
        <authorList>
            <person name="Aslett M."/>
        </authorList>
    </citation>
    <scope>NUCLEOTIDE SEQUENCE [LARGE SCALE GENOMIC DNA]</scope>
    <source>
        <strain evidence="19">Lindley</strain>
    </source>
</reference>
<evidence type="ECO:0000256" key="4">
    <source>
        <dbReference type="ARBA" id="ARBA00022433"/>
    </source>
</evidence>
<dbReference type="SUPFAM" id="SSF52540">
    <property type="entry name" value="P-loop containing nucleoside triphosphate hydrolases"/>
    <property type="match status" value="1"/>
</dbReference>
<reference evidence="19" key="2">
    <citation type="submission" date="2014-05" db="EMBL/GenBank/DDBJ databases">
        <title>The genome and life-stage specific transcriptomes of Globodera pallida elucidate key aspects of plant parasitism by a cyst nematode.</title>
        <authorList>
            <person name="Cotton J.A."/>
            <person name="Lilley C.J."/>
            <person name="Jones L.M."/>
            <person name="Kikuchi T."/>
            <person name="Reid A.J."/>
            <person name="Thorpe P."/>
            <person name="Tsai I.J."/>
            <person name="Beasley H."/>
            <person name="Blok V."/>
            <person name="Cock P.J.A."/>
            <person name="Van den Akker S.E."/>
            <person name="Holroyd N."/>
            <person name="Hunt M."/>
            <person name="Mantelin S."/>
            <person name="Naghra H."/>
            <person name="Pain A."/>
            <person name="Palomares-Rius J.E."/>
            <person name="Zarowiecki M."/>
            <person name="Berriman M."/>
            <person name="Jones J.T."/>
            <person name="Urwin P.E."/>
        </authorList>
    </citation>
    <scope>NUCLEOTIDE SEQUENCE [LARGE SCALE GENOMIC DNA]</scope>
    <source>
        <strain evidence="19">Lindley</strain>
    </source>
</reference>
<evidence type="ECO:0000259" key="18">
    <source>
        <dbReference type="PROSITE" id="PS51844"/>
    </source>
</evidence>
<feature type="binding site" evidence="14">
    <location>
        <begin position="181"/>
        <end position="188"/>
    </location>
    <ligand>
        <name>ATP</name>
        <dbReference type="ChEBI" id="CHEBI:30616"/>
    </ligand>
</feature>
<dbReference type="Gene3D" id="2.30.30.360">
    <property type="entry name" value="Myosin S1 fragment, N-terminal"/>
    <property type="match status" value="1"/>
</dbReference>
<dbReference type="GO" id="GO:0000146">
    <property type="term" value="F:microfilament motor activity"/>
    <property type="evidence" value="ECO:0007669"/>
    <property type="project" value="TreeGrafter"/>
</dbReference>
<evidence type="ECO:0000313" key="19">
    <source>
        <dbReference type="Proteomes" id="UP000050741"/>
    </source>
</evidence>
<dbReference type="FunFam" id="1.20.5.340:FF:000025">
    <property type="entry name" value="Myosin heavy chain, isoform G"/>
    <property type="match status" value="1"/>
</dbReference>
<evidence type="ECO:0000256" key="1">
    <source>
        <dbReference type="ARBA" id="ARBA00004657"/>
    </source>
</evidence>
<accession>A0A183BIH1</accession>
<dbReference type="InterPro" id="IPR001609">
    <property type="entry name" value="Myosin_head_motor_dom-like"/>
</dbReference>
<dbReference type="InterPro" id="IPR014751">
    <property type="entry name" value="XRCC4-like_C"/>
</dbReference>
<feature type="compositionally biased region" description="Basic residues" evidence="16">
    <location>
        <begin position="909"/>
        <end position="919"/>
    </location>
</feature>
<feature type="compositionally biased region" description="Basic and acidic residues" evidence="16">
    <location>
        <begin position="880"/>
        <end position="889"/>
    </location>
</feature>
<sequence>MSEAKTYLDLEGDPGLPFLAVSREDMMKFTSQPFDSKKNCWIPDEEEGFIAAEIKSADGDKVTVVTSKGNELSLKKEETQEMNPPKFNKTDDMANLTFLNEASVMANLKDRYGSMMIYTYSGLFCVVINPYKWLPIYSESVIKAFIGKRRTEMPPHLFAVADESYRNMVQDKENQSILITGESGAGKTENTKKVISYFAIVGATQQAAEKTVKEEGEKGGTLEEQIVQTNPVLEAFGNAKTVRNNNSSRFGKFIRTHFSNAGKLAGGDIEHYLLEKSRVVRQAPGERSYHIFYQIKSGFNPNLVDQLKLTNPLSYYHFSSQAELTIEGVDDKDECRITQEAFAVMGFSDDEVQNMFKNVAGIMHMGEMKFKQRPREEQAEVDTEEDAKNASFCFGIDYEAFLKALVKPRVRVGNEWVNKGQNLEQVSWAVSGLAKAIYARMFRWLIFRCNKTLDQRATDRKLWIGVLDIAGFEIFDLNSFEQLWINFVNERLQQFFNHHMFVLEQEEYKREGIAWTFIDFGLDLQACIELIEKPLGVISMLDEECIVPKASDMTFVQKMIDQHLGKHPNFQKPKPPKGKQAEAHFAIVHYAGTVRYNANSFLEKNKDPLNDSAVSVLKAAQGNDLMLNMFDDYVTQEEAAELAKQGQSSGKKKGKSSSFMTVSMMYRESLNNLMNMLYQTHPHFIRCIIPNEKKQSGLLDSALVLNQLTCNGVLEGIRICRKGYPNRMVYSDFKHRYAILAAEESKVPDEKQAGKQITDKLASAGDLKDEEFKLGNTKVFFKAGVLARLEDLRDAKLSIIMTAFQSRIRWFLAQTDVKRRIQQRAGLLILQRNIRGWCTLRNWDWFKLYGRVRPLLQMGKEQEEMGSLQQKIKELEENLQKEEGNRKETGSPSGQIGGGQKCAVLEPGKRRRPHCRSRTNKGEQENEQLKKNVQDMELSLRKAESEKQSREHNLRSLQDEMAQQDENIAKLNKEKKHQEEINRKMMEDLQAEEEKVNHVNKLKQKLEQQLDDLEDSVEREKRAKQELEKAKRKTEGELKVAQENIDEINKQKSDLESKLKAKESELHSVSSRLEEEQSLVGKLQRQIKELQARISELEEELEAERQSRQKADRSRSELQRELEELSERLDEAGGATSAQIEVNKKREAELAKLRRDLEENNLNHETQLNALRKKHNDAVAELTDQLEQMQKIKVKVEKDKQQIQRELEDATQTADSELRARQEAEKVIKNLELQLGELQSKADEQSRLLNDFAALKSRLHNENADLEHQVEDLENQVNSLHRLKSQLVSQLEEAKRTAEEESRERQTLAGQLKNVQHENDSLREQLDDEQEGKAECLRQMSKLNAEIQQWKARFETEGLVKLEEIEEAKRNLQKKVQELTDANEAAITKIGSLEKTRHKLMGDLDDAQVDVERAAAYAGALEKKQKGFDKIIDEWRKKCDDLAAELDASQRDARNLATDLFKAKTVQDELAEALEGTRRENKSLAQEIKDLTDQLSEGGRSVHELQKIVRRLEAEESKVLRAQVEVSQIRSEIEKRIQEKEEEFENTRKNHQRALESMQATLEAESRGKQEALRIKKKLESDINELEIALDHANKAYADAQKTIKKHQEQIRELQLQVEDEQRQRDELREQFLNSEKRNQILQSEKEELLHQAEQAERARRAAEADLIELREAVNDLSNQVNSLNGYKRKLEGELQALHAELDETLTELKNADELSKKASADAARLAEELRQEQEHSQHVDRLRKGLELQIKEMQVRLDEAEAAALKGGKKIIAKLEERIRALEQELDGEQRRHQETDKNYRKAERRVKELDFQVEEDKKNAERLTDLIDKLQGKLKVYKRQVDEAEEVAATNLGKYRQLQAQLDEAEERADMAENSLSKLRAKNRSSASIAPASGLATSASAAVLRSTSFAPSCVHGPSEYQQHRHRPQLEELLEQIARSSGFIADQYCNSRQERHGQIIAGVNNLRQALQDLLTEYEKNVGRIEPSEDLDLSKVYLAHKVRDLRRHLRRAVVDHVSDVFLDTKTPLLYLEEAASKGDFNGAQNAAVVFQEHAGNMVEIARLVCDISSDADGVRVLRYSALLCEKITPQVVNAAFLLCEKHGSVPMKENMIQFENVWSDRVRVLTMALDSLIPLDDFLAVSEVHINEDCRHGIKAIVESSGPVLDQTAGFIRGRSLRICEVVLSEMGQLSANSYCENVKKATLHLRDEILPHFTQRAGDIVERLANEVQSDGDRESKRDIDEMIDACQLVHEAVTDIRHAMLMNRNPEDVDSDNEYEEDGTQPADSSSQVSASDTENQQQIMRQLPEESKREIQKQIDVFKITQRKFEYEVGKWDETGNDIIALAKKMCQIMMNMTDFTKGRGPYKTTMDVIKAAQEISENGGRLNELARQIGNESVESNTKKDLCAYLERITLFCHQLNVTSKVKADIQVVGDELRVSGLEAATSLIQNAKNLLNAVILTVKSAYIASTKYRRKESTNPNVVEWRMVAPQKQPLVAAPAKTHGVIRRASVGIFLALD</sequence>
<dbReference type="Gene3D" id="6.10.250.2510">
    <property type="match status" value="1"/>
</dbReference>
<dbReference type="Pfam" id="PF00063">
    <property type="entry name" value="Myosin_head"/>
    <property type="match status" value="1"/>
</dbReference>
<protein>
    <submittedName>
        <fullName evidence="20">Myosin head</fullName>
    </submittedName>
</protein>
<dbReference type="Gene3D" id="1.20.120.720">
    <property type="entry name" value="Myosin VI head, motor domain, U50 subdomain"/>
    <property type="match status" value="1"/>
</dbReference>
<reference evidence="20" key="3">
    <citation type="submission" date="2016-06" db="UniProtKB">
        <authorList>
            <consortium name="WormBaseParasite"/>
        </authorList>
    </citation>
    <scope>IDENTIFICATION</scope>
</reference>
<comment type="similarity">
    <text evidence="3">Belongs to the vinculin/alpha-catenin family.</text>
</comment>
<dbReference type="GO" id="GO:0016020">
    <property type="term" value="C:membrane"/>
    <property type="evidence" value="ECO:0007669"/>
    <property type="project" value="TreeGrafter"/>
</dbReference>
<dbReference type="WBParaSite" id="GPLIN_000040000">
    <property type="protein sequence ID" value="GPLIN_000040000"/>
    <property type="gene ID" value="GPLIN_000040000"/>
</dbReference>
<dbReference type="Gene3D" id="1.20.5.370">
    <property type="match status" value="4"/>
</dbReference>
<dbReference type="Pfam" id="PF01044">
    <property type="entry name" value="Vinculin"/>
    <property type="match status" value="1"/>
</dbReference>
<dbReference type="FunFam" id="1.20.5.340:FF:000021">
    <property type="entry name" value="Myosin heavy chain, isoform G"/>
    <property type="match status" value="1"/>
</dbReference>
<keyword evidence="10 14" id="KW-0518">Myosin</keyword>
<feature type="compositionally biased region" description="Basic and acidic residues" evidence="16">
    <location>
        <begin position="1016"/>
        <end position="1035"/>
    </location>
</feature>
<feature type="domain" description="Myosin N-terminal SH3-like" evidence="18">
    <location>
        <begin position="35"/>
        <end position="84"/>
    </location>
</feature>
<dbReference type="Gene3D" id="1.10.10.820">
    <property type="match status" value="1"/>
</dbReference>
<dbReference type="GO" id="GO:0071944">
    <property type="term" value="C:cell periphery"/>
    <property type="evidence" value="ECO:0007669"/>
    <property type="project" value="UniProtKB-ARBA"/>
</dbReference>
<dbReference type="SMART" id="SM00242">
    <property type="entry name" value="MYSc"/>
    <property type="match status" value="1"/>
</dbReference>
<organism evidence="19 20">
    <name type="scientific">Globodera pallida</name>
    <name type="common">Potato cyst nematode worm</name>
    <name type="synonym">Heterodera pallida</name>
    <dbReference type="NCBI Taxonomy" id="36090"/>
    <lineage>
        <taxon>Eukaryota</taxon>
        <taxon>Metazoa</taxon>
        <taxon>Ecdysozoa</taxon>
        <taxon>Nematoda</taxon>
        <taxon>Chromadorea</taxon>
        <taxon>Rhabditida</taxon>
        <taxon>Tylenchina</taxon>
        <taxon>Tylenchomorpha</taxon>
        <taxon>Tylenchoidea</taxon>
        <taxon>Heteroderidae</taxon>
        <taxon>Heteroderinae</taxon>
        <taxon>Globodera</taxon>
    </lineage>
</organism>
<keyword evidence="19" id="KW-1185">Reference proteome</keyword>
<dbReference type="FunFam" id="1.20.5.340:FF:000036">
    <property type="entry name" value="Myosin heavy chain"/>
    <property type="match status" value="1"/>
</dbReference>
<dbReference type="GO" id="GO:0006936">
    <property type="term" value="P:muscle contraction"/>
    <property type="evidence" value="ECO:0007669"/>
    <property type="project" value="UniProtKB-ARBA"/>
</dbReference>
<feature type="compositionally biased region" description="Basic and acidic residues" evidence="16">
    <location>
        <begin position="1104"/>
        <end position="1131"/>
    </location>
</feature>
<feature type="compositionally biased region" description="Polar residues" evidence="16">
    <location>
        <begin position="2284"/>
        <end position="2300"/>
    </location>
</feature>
<evidence type="ECO:0000259" key="17">
    <source>
        <dbReference type="PROSITE" id="PS51456"/>
    </source>
</evidence>
<dbReference type="GO" id="GO:0030239">
    <property type="term" value="P:myofibril assembly"/>
    <property type="evidence" value="ECO:0007669"/>
    <property type="project" value="UniProtKB-ARBA"/>
</dbReference>
<dbReference type="InterPro" id="IPR036961">
    <property type="entry name" value="Kinesin_motor_dom_sf"/>
</dbReference>
<evidence type="ECO:0000256" key="5">
    <source>
        <dbReference type="ARBA" id="ARBA00022481"/>
    </source>
</evidence>
<dbReference type="SUPFAM" id="SSF47220">
    <property type="entry name" value="alpha-catenin/vinculin-like"/>
    <property type="match status" value="3"/>
</dbReference>
<dbReference type="GO" id="GO:0051015">
    <property type="term" value="F:actin filament binding"/>
    <property type="evidence" value="ECO:0007669"/>
    <property type="project" value="InterPro"/>
</dbReference>
<dbReference type="FunFam" id="3.40.850.10:FF:000024">
    <property type="entry name" value="Myosin heavy chain, isoform J"/>
    <property type="match status" value="1"/>
</dbReference>
<dbReference type="InterPro" id="IPR006077">
    <property type="entry name" value="Vinculin/catenin"/>
</dbReference>
<feature type="region of interest" description="Disordered" evidence="16">
    <location>
        <begin position="1104"/>
        <end position="1143"/>
    </location>
</feature>
<dbReference type="InterPro" id="IPR008989">
    <property type="entry name" value="Myosin_S1_N"/>
</dbReference>
<feature type="region of interest" description="Disordered" evidence="16">
    <location>
        <begin position="1294"/>
        <end position="1328"/>
    </location>
</feature>
<dbReference type="FunFam" id="1.20.5.4820:FF:000002">
    <property type="entry name" value="Myosin heavy chain 10"/>
    <property type="match status" value="1"/>
</dbReference>
<keyword evidence="7 14" id="KW-0547">Nucleotide-binding</keyword>
<dbReference type="GO" id="GO:0031672">
    <property type="term" value="C:A band"/>
    <property type="evidence" value="ECO:0007669"/>
    <property type="project" value="UniProtKB-ARBA"/>
</dbReference>
<dbReference type="FunFam" id="1.20.5.370:FF:000010">
    <property type="entry name" value="Myosin heavy chain, isoform G"/>
    <property type="match status" value="1"/>
</dbReference>
<evidence type="ECO:0000256" key="16">
    <source>
        <dbReference type="SAM" id="MobiDB-lite"/>
    </source>
</evidence>
<evidence type="ECO:0000256" key="12">
    <source>
        <dbReference type="ARBA" id="ARBA00023179"/>
    </source>
</evidence>
<feature type="region of interest" description="Disordered" evidence="16">
    <location>
        <begin position="1011"/>
        <end position="1035"/>
    </location>
</feature>
<evidence type="ECO:0000256" key="13">
    <source>
        <dbReference type="ARBA" id="ARBA00023203"/>
    </source>
</evidence>
<keyword evidence="4" id="KW-0787">Thick filament</keyword>
<dbReference type="Gene3D" id="1.20.5.4820">
    <property type="match status" value="1"/>
</dbReference>
<dbReference type="PROSITE" id="PS51844">
    <property type="entry name" value="SH3_LIKE"/>
    <property type="match status" value="1"/>
</dbReference>
<dbReference type="InterPro" id="IPR002928">
    <property type="entry name" value="Myosin_tail"/>
</dbReference>
<dbReference type="GO" id="GO:0031033">
    <property type="term" value="P:myosin filament organization"/>
    <property type="evidence" value="ECO:0007669"/>
    <property type="project" value="UniProtKB-ARBA"/>
</dbReference>
<dbReference type="PROSITE" id="PS51456">
    <property type="entry name" value="MYOSIN_MOTOR"/>
    <property type="match status" value="1"/>
</dbReference>
<keyword evidence="8 14" id="KW-0067">ATP-binding</keyword>
<dbReference type="GO" id="GO:0005524">
    <property type="term" value="F:ATP binding"/>
    <property type="evidence" value="ECO:0007669"/>
    <property type="project" value="UniProtKB-UniRule"/>
</dbReference>
<dbReference type="GO" id="GO:0016459">
    <property type="term" value="C:myosin complex"/>
    <property type="evidence" value="ECO:0007669"/>
    <property type="project" value="UniProtKB-KW"/>
</dbReference>
<evidence type="ECO:0000256" key="2">
    <source>
        <dbReference type="ARBA" id="ARBA00008314"/>
    </source>
</evidence>
<evidence type="ECO:0000256" key="7">
    <source>
        <dbReference type="ARBA" id="ARBA00022741"/>
    </source>
</evidence>
<dbReference type="Pfam" id="PF01576">
    <property type="entry name" value="Myosin_tail_1"/>
    <property type="match status" value="1"/>
</dbReference>
<dbReference type="Gene3D" id="3.40.850.10">
    <property type="entry name" value="Kinesin motor domain"/>
    <property type="match status" value="1"/>
</dbReference>
<evidence type="ECO:0000256" key="10">
    <source>
        <dbReference type="ARBA" id="ARBA00023123"/>
    </source>
</evidence>
<dbReference type="FunFam" id="2.30.30.360:FF:000001">
    <property type="entry name" value="Myosin heavy chain"/>
    <property type="match status" value="1"/>
</dbReference>
<dbReference type="FunFam" id="1.20.120.720:FF:000001">
    <property type="entry name" value="Myosin heavy chain, muscle"/>
    <property type="match status" value="1"/>
</dbReference>
<dbReference type="PRINTS" id="PR00193">
    <property type="entry name" value="MYOSINHEAVY"/>
</dbReference>
<dbReference type="SUPFAM" id="SSF57997">
    <property type="entry name" value="Tropomyosin"/>
    <property type="match status" value="1"/>
</dbReference>